<name>A0A392P7W1_9FABA</name>
<evidence type="ECO:0000313" key="2">
    <source>
        <dbReference type="EMBL" id="MCI07874.1"/>
    </source>
</evidence>
<organism evidence="2 3">
    <name type="scientific">Trifolium medium</name>
    <dbReference type="NCBI Taxonomy" id="97028"/>
    <lineage>
        <taxon>Eukaryota</taxon>
        <taxon>Viridiplantae</taxon>
        <taxon>Streptophyta</taxon>
        <taxon>Embryophyta</taxon>
        <taxon>Tracheophyta</taxon>
        <taxon>Spermatophyta</taxon>
        <taxon>Magnoliopsida</taxon>
        <taxon>eudicotyledons</taxon>
        <taxon>Gunneridae</taxon>
        <taxon>Pentapetalae</taxon>
        <taxon>rosids</taxon>
        <taxon>fabids</taxon>
        <taxon>Fabales</taxon>
        <taxon>Fabaceae</taxon>
        <taxon>Papilionoideae</taxon>
        <taxon>50 kb inversion clade</taxon>
        <taxon>NPAAA clade</taxon>
        <taxon>Hologalegina</taxon>
        <taxon>IRL clade</taxon>
        <taxon>Trifolieae</taxon>
        <taxon>Trifolium</taxon>
    </lineage>
</organism>
<protein>
    <submittedName>
        <fullName evidence="2">Uncharacterized protein</fullName>
    </submittedName>
</protein>
<proteinExistence type="predicted"/>
<dbReference type="EMBL" id="LXQA010067001">
    <property type="protein sequence ID" value="MCI07874.1"/>
    <property type="molecule type" value="Genomic_DNA"/>
</dbReference>
<keyword evidence="3" id="KW-1185">Reference proteome</keyword>
<reference evidence="2 3" key="1">
    <citation type="journal article" date="2018" name="Front. Plant Sci.">
        <title>Red Clover (Trifolium pratense) and Zigzag Clover (T. medium) - A Picture of Genomic Similarities and Differences.</title>
        <authorList>
            <person name="Dluhosova J."/>
            <person name="Istvanek J."/>
            <person name="Nedelnik J."/>
            <person name="Repkova J."/>
        </authorList>
    </citation>
    <scope>NUCLEOTIDE SEQUENCE [LARGE SCALE GENOMIC DNA]</scope>
    <source>
        <strain evidence="3">cv. 10/8</strain>
        <tissue evidence="2">Leaf</tissue>
    </source>
</reference>
<feature type="region of interest" description="Disordered" evidence="1">
    <location>
        <begin position="30"/>
        <end position="89"/>
    </location>
</feature>
<sequence>MTLCRFCHLNLKSRGDKVNSKVNQIHPSTANQVKGRRKRRGRCPRPKPLFNGNSKNGEKIKTGRRSPTRSFCGLLSSTRTSSSTQSLSRACMNPAKLNAGRSPRHGVPHKLTVFSRRISSTQFSPRNACNC</sequence>
<dbReference type="AlphaFoldDB" id="A0A392P7W1"/>
<dbReference type="Proteomes" id="UP000265520">
    <property type="component" value="Unassembled WGS sequence"/>
</dbReference>
<accession>A0A392P7W1</accession>
<evidence type="ECO:0000313" key="3">
    <source>
        <dbReference type="Proteomes" id="UP000265520"/>
    </source>
</evidence>
<feature type="compositionally biased region" description="Low complexity" evidence="1">
    <location>
        <begin position="74"/>
        <end position="89"/>
    </location>
</feature>
<comment type="caution">
    <text evidence="2">The sequence shown here is derived from an EMBL/GenBank/DDBJ whole genome shotgun (WGS) entry which is preliminary data.</text>
</comment>
<evidence type="ECO:0000256" key="1">
    <source>
        <dbReference type="SAM" id="MobiDB-lite"/>
    </source>
</evidence>
<feature type="compositionally biased region" description="Basic residues" evidence="1">
    <location>
        <begin position="34"/>
        <end position="45"/>
    </location>
</feature>